<keyword evidence="2" id="KW-1185">Reference proteome</keyword>
<proteinExistence type="predicted"/>
<dbReference type="Pfam" id="PF19086">
    <property type="entry name" value="Terpene_syn_C_2"/>
    <property type="match status" value="1"/>
</dbReference>
<dbReference type="InterPro" id="IPR008949">
    <property type="entry name" value="Isoprenoid_synthase_dom_sf"/>
</dbReference>
<dbReference type="EMBL" id="JACCHK010000001">
    <property type="protein sequence ID" value="NYH42219.1"/>
    <property type="molecule type" value="Genomic_DNA"/>
</dbReference>
<organism evidence="1 2">
    <name type="scientific">Micromonospora jinlongensis</name>
    <dbReference type="NCBI Taxonomy" id="1287877"/>
    <lineage>
        <taxon>Bacteria</taxon>
        <taxon>Bacillati</taxon>
        <taxon>Actinomycetota</taxon>
        <taxon>Actinomycetes</taxon>
        <taxon>Micromonosporales</taxon>
        <taxon>Micromonosporaceae</taxon>
        <taxon>Micromonospora</taxon>
    </lineage>
</organism>
<evidence type="ECO:0000313" key="2">
    <source>
        <dbReference type="Proteomes" id="UP000523545"/>
    </source>
</evidence>
<dbReference type="AlphaFoldDB" id="A0A7Y9WZV0"/>
<accession>A0A7Y9WZV0</accession>
<evidence type="ECO:0000313" key="1">
    <source>
        <dbReference type="EMBL" id="NYH42219.1"/>
    </source>
</evidence>
<name>A0A7Y9WZV0_9ACTN</name>
<sequence>MAQRQVVEDALQQAAEHGRVCALAAQGQRDLQRCLAAHPDLFAEGPFDGALTSSIALAIAFSAPWCEAAELRLTNRAVLWGFALDWQVDRLATSAVELDGLVRQQLLVADGAAATTDDPLGHLLADLLADLAAEPAFAELGGAWRAAARRTLHAMRQEWQWKTAMRDDLQPRPTLTDYLNNADNLACTVVNVVHWIRTGGADTEAGLDRLVLASDAVQRALRLVNDLSTYERDLRWGDLNAIMLVEDRAVVEQELARLVTEATDLLGELRADCPREAAYLTRQLGYTTGFYRSTDFWGVS</sequence>
<gene>
    <name evidence="1" type="ORF">HNR22_001946</name>
</gene>
<dbReference type="Gene3D" id="1.10.600.10">
    <property type="entry name" value="Farnesyl Diphosphate Synthase"/>
    <property type="match status" value="1"/>
</dbReference>
<dbReference type="Proteomes" id="UP000523545">
    <property type="component" value="Unassembled WGS sequence"/>
</dbReference>
<comment type="caution">
    <text evidence="1">The sequence shown here is derived from an EMBL/GenBank/DDBJ whole genome shotgun (WGS) entry which is preliminary data.</text>
</comment>
<protein>
    <recommendedName>
        <fullName evidence="3">Terpene synthase family, metal binding domain</fullName>
    </recommendedName>
</protein>
<evidence type="ECO:0008006" key="3">
    <source>
        <dbReference type="Google" id="ProtNLM"/>
    </source>
</evidence>
<dbReference type="SUPFAM" id="SSF48576">
    <property type="entry name" value="Terpenoid synthases"/>
    <property type="match status" value="1"/>
</dbReference>
<dbReference type="RefSeq" id="WP_343059761.1">
    <property type="nucleotide sequence ID" value="NZ_JACCHK010000001.1"/>
</dbReference>
<reference evidence="1 2" key="1">
    <citation type="submission" date="2020-07" db="EMBL/GenBank/DDBJ databases">
        <title>Sequencing the genomes of 1000 actinobacteria strains.</title>
        <authorList>
            <person name="Klenk H.-P."/>
        </authorList>
    </citation>
    <scope>NUCLEOTIDE SEQUENCE [LARGE SCALE GENOMIC DNA]</scope>
    <source>
        <strain evidence="1 2">DSM 45876</strain>
    </source>
</reference>